<keyword evidence="2" id="KW-1185">Reference proteome</keyword>
<evidence type="ECO:0000313" key="2">
    <source>
        <dbReference type="Proteomes" id="UP000233551"/>
    </source>
</evidence>
<accession>A0A2I0IXE5</accession>
<organism evidence="1 2">
    <name type="scientific">Punica granatum</name>
    <name type="common">Pomegranate</name>
    <dbReference type="NCBI Taxonomy" id="22663"/>
    <lineage>
        <taxon>Eukaryota</taxon>
        <taxon>Viridiplantae</taxon>
        <taxon>Streptophyta</taxon>
        <taxon>Embryophyta</taxon>
        <taxon>Tracheophyta</taxon>
        <taxon>Spermatophyta</taxon>
        <taxon>Magnoliopsida</taxon>
        <taxon>eudicotyledons</taxon>
        <taxon>Gunneridae</taxon>
        <taxon>Pentapetalae</taxon>
        <taxon>rosids</taxon>
        <taxon>malvids</taxon>
        <taxon>Myrtales</taxon>
        <taxon>Lythraceae</taxon>
        <taxon>Punica</taxon>
    </lineage>
</organism>
<protein>
    <submittedName>
        <fullName evidence="1">Uncharacterized protein</fullName>
    </submittedName>
</protein>
<proteinExistence type="predicted"/>
<name>A0A2I0IXE5_PUNGR</name>
<reference evidence="1 2" key="1">
    <citation type="submission" date="2017-11" db="EMBL/GenBank/DDBJ databases">
        <title>De-novo sequencing of pomegranate (Punica granatum L.) genome.</title>
        <authorList>
            <person name="Akparov Z."/>
            <person name="Amiraslanov A."/>
            <person name="Hajiyeva S."/>
            <person name="Abbasov M."/>
            <person name="Kaur K."/>
            <person name="Hamwieh A."/>
            <person name="Solovyev V."/>
            <person name="Salamov A."/>
            <person name="Braich B."/>
            <person name="Kosarev P."/>
            <person name="Mahmoud A."/>
            <person name="Hajiyev E."/>
            <person name="Babayeva S."/>
            <person name="Izzatullayeva V."/>
            <person name="Mammadov A."/>
            <person name="Mammadov A."/>
            <person name="Sharifova S."/>
            <person name="Ojaghi J."/>
            <person name="Eynullazada K."/>
            <person name="Bayramov B."/>
            <person name="Abdulazimova A."/>
            <person name="Shahmuradov I."/>
        </authorList>
    </citation>
    <scope>NUCLEOTIDE SEQUENCE [LARGE SCALE GENOMIC DNA]</scope>
    <source>
        <strain evidence="2">cv. AG2017</strain>
        <tissue evidence="1">Leaf</tissue>
    </source>
</reference>
<comment type="caution">
    <text evidence="1">The sequence shown here is derived from an EMBL/GenBank/DDBJ whole genome shotgun (WGS) entry which is preliminary data.</text>
</comment>
<dbReference type="Proteomes" id="UP000233551">
    <property type="component" value="Unassembled WGS sequence"/>
</dbReference>
<dbReference type="AlphaFoldDB" id="A0A2I0IXE5"/>
<dbReference type="EMBL" id="PGOL01002388">
    <property type="protein sequence ID" value="PKI48423.1"/>
    <property type="molecule type" value="Genomic_DNA"/>
</dbReference>
<sequence>MEGLVKQAEIVAISRLGASEDDLEKIDQQRPMRRAKEREVAGRWEEFYRGNGRHFEISMGLSIHVPLPSIRVAGSLRGHRRP</sequence>
<evidence type="ECO:0000313" key="1">
    <source>
        <dbReference type="EMBL" id="PKI48423.1"/>
    </source>
</evidence>
<gene>
    <name evidence="1" type="ORF">CRG98_031175</name>
</gene>